<reference evidence="1 2" key="1">
    <citation type="submission" date="2020-07" db="EMBL/GenBank/DDBJ databases">
        <title>Fungal Genomes of the International Space Station.</title>
        <authorList>
            <person name="Seuylemezian A."/>
            <person name="Singh N.K."/>
            <person name="Wood J."/>
            <person name="Venkateswaran K."/>
        </authorList>
    </citation>
    <scope>NUCLEOTIDE SEQUENCE [LARGE SCALE GENOMIC DNA]</scope>
    <source>
        <strain evidence="1 2">PL-B2</strain>
    </source>
</reference>
<dbReference type="Proteomes" id="UP000769780">
    <property type="component" value="Unassembled WGS sequence"/>
</dbReference>
<name>A0ABS7JZG1_9BACI</name>
<evidence type="ECO:0000313" key="1">
    <source>
        <dbReference type="EMBL" id="MBY0095366.1"/>
    </source>
</evidence>
<dbReference type="EMBL" id="JACWFH010000001">
    <property type="protein sequence ID" value="MBY0095366.1"/>
    <property type="molecule type" value="Genomic_DNA"/>
</dbReference>
<keyword evidence="2" id="KW-1185">Reference proteome</keyword>
<proteinExistence type="predicted"/>
<protein>
    <submittedName>
        <fullName evidence="1">Uncharacterized protein</fullName>
    </submittedName>
</protein>
<organism evidence="1 2">
    <name type="scientific">Mesobacillus maritimus</name>
    <dbReference type="NCBI Taxonomy" id="1643336"/>
    <lineage>
        <taxon>Bacteria</taxon>
        <taxon>Bacillati</taxon>
        <taxon>Bacillota</taxon>
        <taxon>Bacilli</taxon>
        <taxon>Bacillales</taxon>
        <taxon>Bacillaceae</taxon>
        <taxon>Mesobacillus</taxon>
    </lineage>
</organism>
<sequence>MSEDSQDITVAVPTVFVNGKEYPLGGDYKLSEEDMQKIMDAVNDSIAESVLKNLKELQKGLPLIGQFLQNKRFLPKVEGNLRGNVKLTFNDRTLFKLELPDPEKSADADSE</sequence>
<gene>
    <name evidence="1" type="ORF">H0185_00830</name>
</gene>
<comment type="caution">
    <text evidence="1">The sequence shown here is derived from an EMBL/GenBank/DDBJ whole genome shotgun (WGS) entry which is preliminary data.</text>
</comment>
<evidence type="ECO:0000313" key="2">
    <source>
        <dbReference type="Proteomes" id="UP000769780"/>
    </source>
</evidence>
<dbReference type="RefSeq" id="WP_221870255.1">
    <property type="nucleotide sequence ID" value="NZ_JACWFH010000001.1"/>
</dbReference>
<accession>A0ABS7JZG1</accession>